<dbReference type="GO" id="GO:0046872">
    <property type="term" value="F:metal ion binding"/>
    <property type="evidence" value="ECO:0007669"/>
    <property type="project" value="UniProtKB-KW"/>
</dbReference>
<keyword evidence="5" id="KW-0812">Transmembrane</keyword>
<evidence type="ECO:0000256" key="9">
    <source>
        <dbReference type="ARBA" id="ARBA00023180"/>
    </source>
</evidence>
<protein>
    <recommendedName>
        <fullName evidence="3 14">Galactosylgalactosylxylosylprotein 3-beta-glucuronosyltransferase</fullName>
        <ecNumber evidence="3 14">2.4.1.135</ecNumber>
    </recommendedName>
</protein>
<evidence type="ECO:0000256" key="11">
    <source>
        <dbReference type="PIRSR" id="PIRSR605027-1"/>
    </source>
</evidence>
<sequence length="256" mass="29562">ILFIYIFGYSNFQEIYKIGNKGNLIQKPPINETPTVIIIITPTYRRLERLAEMTRLSQTLMHINNIKWIVVEDGTKKVPAVERILTRSGIDYIYITATTKPGFPERGWCQRNEALKLIRKNYENYEGNAVVYFADDDNTYDIRLFNNYIRKVETIGVWAVGLVGQALVEAPRVENGIITGWDVIVLKERTFAVDMAGFAVNLQLILRSNAAFHRYCRNFVPESCFLVQLGIPREMVQPFGWNEFPKELLSLAYKIN</sequence>
<dbReference type="OrthoDB" id="675023at2759"/>
<dbReference type="Gene3D" id="3.90.550.10">
    <property type="entry name" value="Spore Coat Polysaccharide Biosynthesis Protein SpsA, Chain A"/>
    <property type="match status" value="1"/>
</dbReference>
<accession>A0A8S9ZU39</accession>
<dbReference type="Pfam" id="PF03360">
    <property type="entry name" value="Glyco_transf_43"/>
    <property type="match status" value="1"/>
</dbReference>
<dbReference type="GO" id="GO:0050650">
    <property type="term" value="P:chondroitin sulfate proteoglycan biosynthetic process"/>
    <property type="evidence" value="ECO:0007669"/>
    <property type="project" value="TreeGrafter"/>
</dbReference>
<evidence type="ECO:0000256" key="7">
    <source>
        <dbReference type="ARBA" id="ARBA00022989"/>
    </source>
</evidence>
<dbReference type="GO" id="GO:0000139">
    <property type="term" value="C:Golgi membrane"/>
    <property type="evidence" value="ECO:0007669"/>
    <property type="project" value="UniProtKB-SubCell"/>
</dbReference>
<feature type="site" description="Interaction with galactose moiety of substrate glycoprotein" evidence="13">
    <location>
        <position position="169"/>
    </location>
</feature>
<dbReference type="EMBL" id="JABEBT010000026">
    <property type="protein sequence ID" value="KAF7636770.1"/>
    <property type="molecule type" value="Genomic_DNA"/>
</dbReference>
<evidence type="ECO:0000256" key="4">
    <source>
        <dbReference type="ARBA" id="ARBA00022679"/>
    </source>
</evidence>
<dbReference type="PANTHER" id="PTHR10896">
    <property type="entry name" value="GALACTOSYLGALACTOSYLXYLOSYLPROTEIN 3-BETA-GLUCURONOSYLTRANSFERASE BETA-1,3-GLUCURONYLTRANSFERASE"/>
    <property type="match status" value="1"/>
</dbReference>
<evidence type="ECO:0000256" key="1">
    <source>
        <dbReference type="ARBA" id="ARBA00004606"/>
    </source>
</evidence>
<evidence type="ECO:0000256" key="12">
    <source>
        <dbReference type="PIRSR" id="PIRSR605027-3"/>
    </source>
</evidence>
<evidence type="ECO:0000313" key="16">
    <source>
        <dbReference type="Proteomes" id="UP000605970"/>
    </source>
</evidence>
<keyword evidence="4 14" id="KW-0808">Transferase</keyword>
<dbReference type="InterPro" id="IPR029044">
    <property type="entry name" value="Nucleotide-diphossugar_trans"/>
</dbReference>
<evidence type="ECO:0000256" key="2">
    <source>
        <dbReference type="ARBA" id="ARBA00007706"/>
    </source>
</evidence>
<dbReference type="CDD" id="cd00218">
    <property type="entry name" value="GlcAT-I"/>
    <property type="match status" value="1"/>
</dbReference>
<evidence type="ECO:0000256" key="10">
    <source>
        <dbReference type="ARBA" id="ARBA00047979"/>
    </source>
</evidence>
<name>A0A8S9ZU39_9BILA</name>
<dbReference type="GO" id="GO:0015018">
    <property type="term" value="F:galactosylgalactosylxylosylprotein 3-beta-glucuronosyltransferase activity"/>
    <property type="evidence" value="ECO:0007669"/>
    <property type="project" value="UniProtKB-UniRule"/>
</dbReference>
<evidence type="ECO:0000256" key="3">
    <source>
        <dbReference type="ARBA" id="ARBA00012641"/>
    </source>
</evidence>
<evidence type="ECO:0000256" key="5">
    <source>
        <dbReference type="ARBA" id="ARBA00022692"/>
    </source>
</evidence>
<dbReference type="EC" id="2.4.1.135" evidence="3 14"/>
<keyword evidence="14" id="KW-0333">Golgi apparatus</keyword>
<proteinExistence type="inferred from homology"/>
<evidence type="ECO:0000313" key="15">
    <source>
        <dbReference type="EMBL" id="KAF7636770.1"/>
    </source>
</evidence>
<reference evidence="15" key="1">
    <citation type="journal article" date="2020" name="Ecol. Evol.">
        <title>Genome structure and content of the rice root-knot nematode (Meloidogyne graminicola).</title>
        <authorList>
            <person name="Phan N.T."/>
            <person name="Danchin E.G.J."/>
            <person name="Klopp C."/>
            <person name="Perfus-Barbeoch L."/>
            <person name="Kozlowski D.K."/>
            <person name="Koutsovoulos G.D."/>
            <person name="Lopez-Roques C."/>
            <person name="Bouchez O."/>
            <person name="Zahm M."/>
            <person name="Besnard G."/>
            <person name="Bellafiore S."/>
        </authorList>
    </citation>
    <scope>NUCLEOTIDE SEQUENCE</scope>
    <source>
        <strain evidence="15">VN-18</strain>
    </source>
</reference>
<keyword evidence="8" id="KW-0472">Membrane</keyword>
<evidence type="ECO:0000256" key="13">
    <source>
        <dbReference type="PIRSR" id="PIRSR605027-4"/>
    </source>
</evidence>
<evidence type="ECO:0000256" key="14">
    <source>
        <dbReference type="RuleBase" id="RU363127"/>
    </source>
</evidence>
<feature type="active site" description="Proton donor/acceptor" evidence="11">
    <location>
        <position position="222"/>
    </location>
</feature>
<keyword evidence="12 14" id="KW-0479">Metal-binding</keyword>
<dbReference type="PANTHER" id="PTHR10896:SF30">
    <property type="entry name" value="GALACTOSYLGALACTOSYLXYLOSYLPROTEIN 3-BETA-GLUCURONOSYLTRANSFERASE"/>
    <property type="match status" value="1"/>
</dbReference>
<keyword evidence="16" id="KW-1185">Reference proteome</keyword>
<keyword evidence="7" id="KW-1133">Transmembrane helix</keyword>
<dbReference type="GO" id="GO:0005975">
    <property type="term" value="P:carbohydrate metabolic process"/>
    <property type="evidence" value="ECO:0007669"/>
    <property type="project" value="TreeGrafter"/>
</dbReference>
<gene>
    <name evidence="15" type="ORF">Mgra_00003716</name>
</gene>
<comment type="similarity">
    <text evidence="2 14">Belongs to the glycosyltransferase 43 family.</text>
</comment>
<organism evidence="15 16">
    <name type="scientific">Meloidogyne graminicola</name>
    <dbReference type="NCBI Taxonomy" id="189291"/>
    <lineage>
        <taxon>Eukaryota</taxon>
        <taxon>Metazoa</taxon>
        <taxon>Ecdysozoa</taxon>
        <taxon>Nematoda</taxon>
        <taxon>Chromadorea</taxon>
        <taxon>Rhabditida</taxon>
        <taxon>Tylenchina</taxon>
        <taxon>Tylenchomorpha</taxon>
        <taxon>Tylenchoidea</taxon>
        <taxon>Meloidogynidae</taxon>
        <taxon>Meloidogyninae</taxon>
        <taxon>Meloidogyne</taxon>
    </lineage>
</organism>
<evidence type="ECO:0000256" key="6">
    <source>
        <dbReference type="ARBA" id="ARBA00022968"/>
    </source>
</evidence>
<feature type="non-terminal residue" evidence="15">
    <location>
        <position position="256"/>
    </location>
</feature>
<comment type="caution">
    <text evidence="15">The sequence shown here is derived from an EMBL/GenBank/DDBJ whole genome shotgun (WGS) entry which is preliminary data.</text>
</comment>
<dbReference type="SUPFAM" id="SSF53448">
    <property type="entry name" value="Nucleotide-diphospho-sugar transferases"/>
    <property type="match status" value="1"/>
</dbReference>
<dbReference type="Proteomes" id="UP000605970">
    <property type="component" value="Unassembled WGS sequence"/>
</dbReference>
<feature type="binding site" evidence="12">
    <location>
        <position position="137"/>
    </location>
    <ligand>
        <name>Mn(2+)</name>
        <dbReference type="ChEBI" id="CHEBI:29035"/>
    </ligand>
</feature>
<evidence type="ECO:0000256" key="8">
    <source>
        <dbReference type="ARBA" id="ARBA00023136"/>
    </source>
</evidence>
<comment type="catalytic activity">
    <reaction evidence="10 14">
        <text>3-O-(beta-D-galactosyl-(1-&gt;3)-beta-D-galactosyl-(1-&gt;4)-beta-D-xylosyl)-L-seryl-[protein] + UDP-alpha-D-glucuronate = 3-O-(beta-D-GlcA-(1-&gt;3)-beta-D-Gal-(1-&gt;3)-beta-D-Gal-(1-&gt;4)-beta-D-Xyl)-L-seryl-[protein] + UDP + H(+)</text>
        <dbReference type="Rhea" id="RHEA:24168"/>
        <dbReference type="Rhea" id="RHEA-COMP:12571"/>
        <dbReference type="Rhea" id="RHEA-COMP:12573"/>
        <dbReference type="ChEBI" id="CHEBI:15378"/>
        <dbReference type="ChEBI" id="CHEBI:58052"/>
        <dbReference type="ChEBI" id="CHEBI:58223"/>
        <dbReference type="ChEBI" id="CHEBI:132090"/>
        <dbReference type="ChEBI" id="CHEBI:132093"/>
        <dbReference type="EC" id="2.4.1.135"/>
    </reaction>
</comment>
<dbReference type="AlphaFoldDB" id="A0A8S9ZU39"/>
<keyword evidence="12 14" id="KW-0464">Manganese</keyword>
<keyword evidence="6 14" id="KW-0735">Signal-anchor</keyword>
<dbReference type="InterPro" id="IPR005027">
    <property type="entry name" value="Glyco_trans_43"/>
</dbReference>
<keyword evidence="9" id="KW-0325">Glycoprotein</keyword>
<comment type="cofactor">
    <cofactor evidence="12 14">
        <name>Mn(2+)</name>
        <dbReference type="ChEBI" id="CHEBI:29035"/>
    </cofactor>
</comment>
<comment type="subcellular location">
    <subcellularLocation>
        <location evidence="14">Golgi apparatus membrane</location>
        <topology evidence="14">Single-pass type II membrane protein</topology>
    </subcellularLocation>
    <subcellularLocation>
        <location evidence="1">Membrane</location>
        <topology evidence="1">Single-pass type II membrane protein</topology>
    </subcellularLocation>
</comment>
<comment type="pathway">
    <text evidence="14">Protein modification; protein glycosylation.</text>
</comment>